<protein>
    <submittedName>
        <fullName evidence="2">Uncharacterized protein</fullName>
    </submittedName>
</protein>
<accession>A0A2S5TID5</accession>
<dbReference type="AlphaFoldDB" id="A0A2S5TID5"/>
<reference evidence="2 3" key="1">
    <citation type="submission" date="2018-02" db="EMBL/GenBank/DDBJ databases">
        <title>Genome sequencing of Solimonas sp. HR-BB.</title>
        <authorList>
            <person name="Lee Y."/>
            <person name="Jeon C.O."/>
        </authorList>
    </citation>
    <scope>NUCLEOTIDE SEQUENCE [LARGE SCALE GENOMIC DNA]</scope>
    <source>
        <strain evidence="2 3">HR-BB</strain>
    </source>
</reference>
<gene>
    <name evidence="2" type="ORF">C3942_07345</name>
</gene>
<sequence length="97" mass="10456">MRKLLYTLLFLASAAVAGYLHALLLGHAGWSRSTNFLVSFGLAAAMLPAAVLEERVLWRGYFLAGEAARNPRVHFRMAPPPVAMGIAGGILSFLGWS</sequence>
<dbReference type="RefSeq" id="WP_104229726.1">
    <property type="nucleotide sequence ID" value="NZ_PSNW01000003.1"/>
</dbReference>
<dbReference type="EMBL" id="PSNW01000003">
    <property type="protein sequence ID" value="PPE74568.1"/>
    <property type="molecule type" value="Genomic_DNA"/>
</dbReference>
<keyword evidence="1" id="KW-1133">Transmembrane helix</keyword>
<keyword evidence="3" id="KW-1185">Reference proteome</keyword>
<evidence type="ECO:0000313" key="2">
    <source>
        <dbReference type="EMBL" id="PPE74568.1"/>
    </source>
</evidence>
<keyword evidence="1" id="KW-0812">Transmembrane</keyword>
<name>A0A2S5TID5_9GAMM</name>
<feature type="transmembrane region" description="Helical" evidence="1">
    <location>
        <begin position="33"/>
        <end position="52"/>
    </location>
</feature>
<proteinExistence type="predicted"/>
<evidence type="ECO:0000313" key="3">
    <source>
        <dbReference type="Proteomes" id="UP000238220"/>
    </source>
</evidence>
<feature type="transmembrane region" description="Helical" evidence="1">
    <location>
        <begin position="73"/>
        <end position="96"/>
    </location>
</feature>
<organism evidence="2 3">
    <name type="scientific">Solimonas fluminis</name>
    <dbReference type="NCBI Taxonomy" id="2086571"/>
    <lineage>
        <taxon>Bacteria</taxon>
        <taxon>Pseudomonadati</taxon>
        <taxon>Pseudomonadota</taxon>
        <taxon>Gammaproteobacteria</taxon>
        <taxon>Nevskiales</taxon>
        <taxon>Nevskiaceae</taxon>
        <taxon>Solimonas</taxon>
    </lineage>
</organism>
<keyword evidence="1" id="KW-0472">Membrane</keyword>
<dbReference type="Proteomes" id="UP000238220">
    <property type="component" value="Unassembled WGS sequence"/>
</dbReference>
<comment type="caution">
    <text evidence="2">The sequence shown here is derived from an EMBL/GenBank/DDBJ whole genome shotgun (WGS) entry which is preliminary data.</text>
</comment>
<evidence type="ECO:0000256" key="1">
    <source>
        <dbReference type="SAM" id="Phobius"/>
    </source>
</evidence>